<protein>
    <submittedName>
        <fullName evidence="1">Uncharacterized protein</fullName>
    </submittedName>
</protein>
<dbReference type="InParanoid" id="M1DVH8"/>
<dbReference type="PaxDb" id="4113-PGSC0003DMT400095061"/>
<dbReference type="Proteomes" id="UP000011115">
    <property type="component" value="Unassembled WGS sequence"/>
</dbReference>
<dbReference type="HOGENOM" id="CLU_1899892_0_0_1"/>
<reference evidence="1" key="2">
    <citation type="submission" date="2015-06" db="UniProtKB">
        <authorList>
            <consortium name="EnsemblPlants"/>
        </authorList>
    </citation>
    <scope>IDENTIFICATION</scope>
    <source>
        <strain evidence="1">DM1-3 516 R44</strain>
    </source>
</reference>
<keyword evidence="2" id="KW-1185">Reference proteome</keyword>
<dbReference type="Gramene" id="PGSC0003DMT400095061">
    <property type="protein sequence ID" value="PGSC0003DMT400095061"/>
    <property type="gene ID" value="PGSC0003DMG400044632"/>
</dbReference>
<dbReference type="AlphaFoldDB" id="M1DVH8"/>
<reference evidence="2" key="1">
    <citation type="journal article" date="2011" name="Nature">
        <title>Genome sequence and analysis of the tuber crop potato.</title>
        <authorList>
            <consortium name="The Potato Genome Sequencing Consortium"/>
        </authorList>
    </citation>
    <scope>NUCLEOTIDE SEQUENCE [LARGE SCALE GENOMIC DNA]</scope>
    <source>
        <strain evidence="2">cv. DM1-3 516 R44</strain>
    </source>
</reference>
<evidence type="ECO:0000313" key="2">
    <source>
        <dbReference type="Proteomes" id="UP000011115"/>
    </source>
</evidence>
<organism evidence="1 2">
    <name type="scientific">Solanum tuberosum</name>
    <name type="common">Potato</name>
    <dbReference type="NCBI Taxonomy" id="4113"/>
    <lineage>
        <taxon>Eukaryota</taxon>
        <taxon>Viridiplantae</taxon>
        <taxon>Streptophyta</taxon>
        <taxon>Embryophyta</taxon>
        <taxon>Tracheophyta</taxon>
        <taxon>Spermatophyta</taxon>
        <taxon>Magnoliopsida</taxon>
        <taxon>eudicotyledons</taxon>
        <taxon>Gunneridae</taxon>
        <taxon>Pentapetalae</taxon>
        <taxon>asterids</taxon>
        <taxon>lamiids</taxon>
        <taxon>Solanales</taxon>
        <taxon>Solanaceae</taxon>
        <taxon>Solanoideae</taxon>
        <taxon>Solaneae</taxon>
        <taxon>Solanum</taxon>
    </lineage>
</organism>
<sequence>MQAYEKLKALVEFPYEKQFVLLWSVFTPYAGGGQRQNKLYAFQARQDHEDSPDMVTDNSIFIRGRMFPRGRYCNTPDLRKEKIPDIQKLQVPPMEATTDRWTVSRLTARQSPLSMDQSTFSFQTSDFIPLTAKR</sequence>
<proteinExistence type="predicted"/>
<evidence type="ECO:0000313" key="1">
    <source>
        <dbReference type="EnsemblPlants" id="PGSC0003DMT400095061"/>
    </source>
</evidence>
<accession>M1DVH8</accession>
<dbReference type="EnsemblPlants" id="PGSC0003DMT400095061">
    <property type="protein sequence ID" value="PGSC0003DMT400095061"/>
    <property type="gene ID" value="PGSC0003DMG400044632"/>
</dbReference>
<name>M1DVH8_SOLTU</name>